<accession>A0A8J3KK72</accession>
<dbReference type="Proteomes" id="UP000659904">
    <property type="component" value="Unassembled WGS sequence"/>
</dbReference>
<keyword evidence="2" id="KW-1185">Reference proteome</keyword>
<comment type="caution">
    <text evidence="1">The sequence shown here is derived from an EMBL/GenBank/DDBJ whole genome shotgun (WGS) entry which is preliminary data.</text>
</comment>
<reference evidence="1 2" key="1">
    <citation type="submission" date="2021-01" db="EMBL/GenBank/DDBJ databases">
        <title>Whole genome shotgun sequence of Catellatospora citrea NBRC 14495.</title>
        <authorList>
            <person name="Komaki H."/>
            <person name="Tamura T."/>
        </authorList>
    </citation>
    <scope>NUCLEOTIDE SEQUENCE [LARGE SCALE GENOMIC DNA]</scope>
    <source>
        <strain evidence="1 2">NBRC 14495</strain>
    </source>
</reference>
<name>A0A8J3KK72_9ACTN</name>
<dbReference type="Gene3D" id="3.40.1500.20">
    <property type="match status" value="1"/>
</dbReference>
<organism evidence="1 2">
    <name type="scientific">Catellatospora citrea</name>
    <dbReference type="NCBI Taxonomy" id="53366"/>
    <lineage>
        <taxon>Bacteria</taxon>
        <taxon>Bacillati</taxon>
        <taxon>Actinomycetota</taxon>
        <taxon>Actinomycetes</taxon>
        <taxon>Micromonosporales</taxon>
        <taxon>Micromonosporaceae</taxon>
        <taxon>Catellatospora</taxon>
    </lineage>
</organism>
<evidence type="ECO:0008006" key="3">
    <source>
        <dbReference type="Google" id="ProtNLM"/>
    </source>
</evidence>
<sequence length="235" mass="25251">MSLPADLCERTLQRILARHPDLVAQETPLAELTSPMSPAPVGSVRVFRGGAVAKVVYVGLVVPMIHLDSHMIFAFTPEDSAVPHFTLDSVYGGLYHAFHLDLIPRADLAANLAYLDAAFHPLTPVFEAASATEGLSPAAIGPRQRAIMSPWMLVNRATEEAFAGIDTYVDAYADHWSTLVEKGLPSPAAVDLAARDAAVRANIFSRDVDPVWAQVSRLLGDETTDAIRAELVANG</sequence>
<evidence type="ECO:0000313" key="2">
    <source>
        <dbReference type="Proteomes" id="UP000659904"/>
    </source>
</evidence>
<dbReference type="RefSeq" id="WP_120315799.1">
    <property type="nucleotide sequence ID" value="NZ_BONH01000016.1"/>
</dbReference>
<evidence type="ECO:0000313" key="1">
    <source>
        <dbReference type="EMBL" id="GIF98733.1"/>
    </source>
</evidence>
<gene>
    <name evidence="1" type="ORF">Cci01nite_38270</name>
</gene>
<proteinExistence type="predicted"/>
<protein>
    <recommendedName>
        <fullName evidence="3">Ferredoxin-dependent bilin reductase</fullName>
    </recommendedName>
</protein>
<dbReference type="EMBL" id="BONH01000016">
    <property type="protein sequence ID" value="GIF98733.1"/>
    <property type="molecule type" value="Genomic_DNA"/>
</dbReference>
<dbReference type="AlphaFoldDB" id="A0A8J3KK72"/>